<feature type="region of interest" description="Disordered" evidence="9">
    <location>
        <begin position="465"/>
        <end position="554"/>
    </location>
</feature>
<dbReference type="Proteomes" id="UP000198372">
    <property type="component" value="Unassembled WGS sequence"/>
</dbReference>
<dbReference type="AlphaFoldDB" id="A0A238F5R9"/>
<evidence type="ECO:0000256" key="8">
    <source>
        <dbReference type="ARBA" id="ARBA00048679"/>
    </source>
</evidence>
<keyword evidence="12" id="KW-1185">Reference proteome</keyword>
<evidence type="ECO:0000256" key="7">
    <source>
        <dbReference type="ARBA" id="ARBA00047899"/>
    </source>
</evidence>
<keyword evidence="4" id="KW-0547">Nucleotide-binding</keyword>
<sequence length="705" mass="77293">MAPEAVKNRSHAASDRVDGYGIRGGAAPSRPSSRAGRPAQQPQPRRTTEGHLHEPQIASASDPSRDYLLQEKLGTGSFGTVYKAFVIHFLPLSHAVLTLQGYSCSIHVPTSRPVAIKQIDLEHADDDIADIQLEIAHMQDCDSEYVTRCYGSFLVGWKLWIVMEYLAGGSCLDLLKPGPFNESQIAIVCRELLLGLEYLHTEHKIHRDIKDHTKLILHLVASSADFGVAAQLTITHGKRNTFVGTPYWMAPEVIRQAGYDAKADVWSLGITAIELALGEPPLAEYHPMRVLFLIPKARPPLLEGPFSNAFKDFVALCLIKDPKERPSVKELLQHRFVKYARRTNQLTELTERYQAWRSKTPKKVKPTKDGDDENDVANASVISAWEFDTLRDRSDGVDGARNLTNRLDLQRPMPHDAELAALQQPTFDALLAQSANPFQASEADLPYHHNSTPRSEDAPAVAISKSLGSGHRTVRPAKRPDAESDPEASTSSVDTSNEANRDDMSTGDGRSNSPASRNSSIRSSIFTSTSPLSSAQTTPDLHFSNEAGGSRSYETLSSAQGNVFCRDILEPVLDRHQESLGPKSAKQVQGLESIKLGFKQMGSAQAWSLVQELIHSIQDVPELTAAVNRSGVKSQSPDMSTGEADITFQEADITATSSSGCSGDVVEEGAEARGAPEREDDEPRSPIAQMLYTRWVLNLREQLGI</sequence>
<feature type="domain" description="Protein kinase" evidence="10">
    <location>
        <begin position="67"/>
        <end position="337"/>
    </location>
</feature>
<dbReference type="SUPFAM" id="SSF56112">
    <property type="entry name" value="Protein kinase-like (PK-like)"/>
    <property type="match status" value="1"/>
</dbReference>
<dbReference type="PANTHER" id="PTHR48012">
    <property type="entry name" value="STERILE20-LIKE KINASE, ISOFORM B-RELATED"/>
    <property type="match status" value="1"/>
</dbReference>
<keyword evidence="2" id="KW-0723">Serine/threonine-protein kinase</keyword>
<organism evidence="11 12">
    <name type="scientific">Microbotryum intermedium</name>
    <dbReference type="NCBI Taxonomy" id="269621"/>
    <lineage>
        <taxon>Eukaryota</taxon>
        <taxon>Fungi</taxon>
        <taxon>Dikarya</taxon>
        <taxon>Basidiomycota</taxon>
        <taxon>Pucciniomycotina</taxon>
        <taxon>Microbotryomycetes</taxon>
        <taxon>Microbotryales</taxon>
        <taxon>Microbotryaceae</taxon>
        <taxon>Microbotryum</taxon>
    </lineage>
</organism>
<evidence type="ECO:0000256" key="5">
    <source>
        <dbReference type="ARBA" id="ARBA00022777"/>
    </source>
</evidence>
<dbReference type="PROSITE" id="PS50011">
    <property type="entry name" value="PROTEIN_KINASE_DOM"/>
    <property type="match status" value="1"/>
</dbReference>
<dbReference type="Pfam" id="PF00069">
    <property type="entry name" value="Pkinase"/>
    <property type="match status" value="1"/>
</dbReference>
<evidence type="ECO:0000256" key="1">
    <source>
        <dbReference type="ARBA" id="ARBA00008874"/>
    </source>
</evidence>
<dbReference type="GO" id="GO:0005737">
    <property type="term" value="C:cytoplasm"/>
    <property type="evidence" value="ECO:0007669"/>
    <property type="project" value="TreeGrafter"/>
</dbReference>
<dbReference type="PANTHER" id="PTHR48012:SF10">
    <property type="entry name" value="FI20177P1"/>
    <property type="match status" value="1"/>
</dbReference>
<dbReference type="Gene3D" id="1.10.510.10">
    <property type="entry name" value="Transferase(Phosphotransferase) domain 1"/>
    <property type="match status" value="1"/>
</dbReference>
<dbReference type="InterPro" id="IPR050629">
    <property type="entry name" value="STE20/SPS1-PAK"/>
</dbReference>
<evidence type="ECO:0000256" key="4">
    <source>
        <dbReference type="ARBA" id="ARBA00022741"/>
    </source>
</evidence>
<feature type="compositionally biased region" description="Polar residues" evidence="9">
    <location>
        <begin position="487"/>
        <end position="498"/>
    </location>
</feature>
<reference evidence="12" key="1">
    <citation type="submission" date="2016-09" db="EMBL/GenBank/DDBJ databases">
        <authorList>
            <person name="Jeantristanb JTB J.-T."/>
            <person name="Ricardo R."/>
        </authorList>
    </citation>
    <scope>NUCLEOTIDE SEQUENCE [LARGE SCALE GENOMIC DNA]</scope>
</reference>
<evidence type="ECO:0000256" key="2">
    <source>
        <dbReference type="ARBA" id="ARBA00022527"/>
    </source>
</evidence>
<feature type="region of interest" description="Disordered" evidence="9">
    <location>
        <begin position="1"/>
        <end position="61"/>
    </location>
</feature>
<evidence type="ECO:0000313" key="11">
    <source>
        <dbReference type="EMBL" id="SCV67243.1"/>
    </source>
</evidence>
<dbReference type="FunFam" id="1.10.510.10:FF:000421">
    <property type="entry name" value="Serine/threonine-protein kinase PAK 6"/>
    <property type="match status" value="1"/>
</dbReference>
<evidence type="ECO:0000256" key="3">
    <source>
        <dbReference type="ARBA" id="ARBA00022679"/>
    </source>
</evidence>
<dbReference type="CDD" id="cd06609">
    <property type="entry name" value="STKc_MST3_like"/>
    <property type="match status" value="1"/>
</dbReference>
<keyword evidence="3" id="KW-0808">Transferase</keyword>
<dbReference type="EMBL" id="FMSP01000001">
    <property type="protein sequence ID" value="SCV67243.1"/>
    <property type="molecule type" value="Genomic_DNA"/>
</dbReference>
<comment type="catalytic activity">
    <reaction evidence="7">
        <text>L-threonyl-[protein] + ATP = O-phospho-L-threonyl-[protein] + ADP + H(+)</text>
        <dbReference type="Rhea" id="RHEA:46608"/>
        <dbReference type="Rhea" id="RHEA-COMP:11060"/>
        <dbReference type="Rhea" id="RHEA-COMP:11605"/>
        <dbReference type="ChEBI" id="CHEBI:15378"/>
        <dbReference type="ChEBI" id="CHEBI:30013"/>
        <dbReference type="ChEBI" id="CHEBI:30616"/>
        <dbReference type="ChEBI" id="CHEBI:61977"/>
        <dbReference type="ChEBI" id="CHEBI:456216"/>
        <dbReference type="EC" id="2.7.11.1"/>
    </reaction>
</comment>
<dbReference type="OrthoDB" id="248923at2759"/>
<feature type="compositionally biased region" description="Low complexity" evidence="9">
    <location>
        <begin position="511"/>
        <end position="534"/>
    </location>
</feature>
<keyword evidence="5" id="KW-0418">Kinase</keyword>
<feature type="compositionally biased region" description="Basic and acidic residues" evidence="9">
    <location>
        <begin position="670"/>
        <end position="684"/>
    </location>
</feature>
<feature type="region of interest" description="Disordered" evidence="9">
    <location>
        <begin position="655"/>
        <end position="686"/>
    </location>
</feature>
<evidence type="ECO:0000259" key="10">
    <source>
        <dbReference type="PROSITE" id="PS50011"/>
    </source>
</evidence>
<evidence type="ECO:0000256" key="9">
    <source>
        <dbReference type="SAM" id="MobiDB-lite"/>
    </source>
</evidence>
<dbReference type="InterPro" id="IPR000719">
    <property type="entry name" value="Prot_kinase_dom"/>
</dbReference>
<proteinExistence type="inferred from homology"/>
<comment type="similarity">
    <text evidence="1">Belongs to the protein kinase superfamily. STE Ser/Thr protein kinase family. STE20 subfamily.</text>
</comment>
<name>A0A238F5R9_9BASI</name>
<comment type="catalytic activity">
    <reaction evidence="8">
        <text>L-seryl-[protein] + ATP = O-phospho-L-seryl-[protein] + ADP + H(+)</text>
        <dbReference type="Rhea" id="RHEA:17989"/>
        <dbReference type="Rhea" id="RHEA-COMP:9863"/>
        <dbReference type="Rhea" id="RHEA-COMP:11604"/>
        <dbReference type="ChEBI" id="CHEBI:15378"/>
        <dbReference type="ChEBI" id="CHEBI:29999"/>
        <dbReference type="ChEBI" id="CHEBI:30616"/>
        <dbReference type="ChEBI" id="CHEBI:83421"/>
        <dbReference type="ChEBI" id="CHEBI:456216"/>
        <dbReference type="EC" id="2.7.11.1"/>
    </reaction>
</comment>
<protein>
    <submittedName>
        <fullName evidence="11">BQ2448_5889 protein</fullName>
    </submittedName>
</protein>
<evidence type="ECO:0000256" key="6">
    <source>
        <dbReference type="ARBA" id="ARBA00022840"/>
    </source>
</evidence>
<evidence type="ECO:0000313" key="12">
    <source>
        <dbReference type="Proteomes" id="UP000198372"/>
    </source>
</evidence>
<dbReference type="InterPro" id="IPR011009">
    <property type="entry name" value="Kinase-like_dom_sf"/>
</dbReference>
<gene>
    <name evidence="11" type="ORF">BQ2448_5889</name>
</gene>
<dbReference type="STRING" id="269621.A0A238F5R9"/>
<dbReference type="Gene3D" id="3.30.200.20">
    <property type="entry name" value="Phosphorylase Kinase, domain 1"/>
    <property type="match status" value="1"/>
</dbReference>
<keyword evidence="6" id="KW-0067">ATP-binding</keyword>
<dbReference type="GO" id="GO:0004674">
    <property type="term" value="F:protein serine/threonine kinase activity"/>
    <property type="evidence" value="ECO:0007669"/>
    <property type="project" value="UniProtKB-KW"/>
</dbReference>
<dbReference type="GO" id="GO:0005524">
    <property type="term" value="F:ATP binding"/>
    <property type="evidence" value="ECO:0007669"/>
    <property type="project" value="UniProtKB-KW"/>
</dbReference>
<accession>A0A238F5R9</accession>